<dbReference type="EMBL" id="FOBS01000043">
    <property type="protein sequence ID" value="SEM75921.1"/>
    <property type="molecule type" value="Genomic_DNA"/>
</dbReference>
<dbReference type="RefSeq" id="WP_093884819.1">
    <property type="nucleotide sequence ID" value="NZ_FOBS01000043.1"/>
</dbReference>
<dbReference type="Pfam" id="PF00126">
    <property type="entry name" value="HTH_1"/>
    <property type="match status" value="1"/>
</dbReference>
<dbReference type="InterPro" id="IPR036390">
    <property type="entry name" value="WH_DNA-bd_sf"/>
</dbReference>
<feature type="domain" description="HTH lysR-type" evidence="1">
    <location>
        <begin position="23"/>
        <end position="79"/>
    </location>
</feature>
<reference evidence="2 3" key="1">
    <citation type="submission" date="2016-10" db="EMBL/GenBank/DDBJ databases">
        <authorList>
            <person name="de Groot N.N."/>
        </authorList>
    </citation>
    <scope>NUCLEOTIDE SEQUENCE [LARGE SCALE GENOMIC DNA]</scope>
    <source>
        <strain evidence="2 3">DSM 8423</strain>
    </source>
</reference>
<protein>
    <submittedName>
        <fullName evidence="2">Molybdate transport system regulatory protein</fullName>
    </submittedName>
</protein>
<dbReference type="Proteomes" id="UP000198744">
    <property type="component" value="Unassembled WGS sequence"/>
</dbReference>
<dbReference type="GO" id="GO:0003700">
    <property type="term" value="F:DNA-binding transcription factor activity"/>
    <property type="evidence" value="ECO:0007669"/>
    <property type="project" value="InterPro"/>
</dbReference>
<dbReference type="PANTHER" id="PTHR30432">
    <property type="entry name" value="TRANSCRIPTIONAL REGULATOR MODE"/>
    <property type="match status" value="1"/>
</dbReference>
<gene>
    <name evidence="2" type="ORF">SAMN04489760_14314</name>
</gene>
<evidence type="ECO:0000313" key="3">
    <source>
        <dbReference type="Proteomes" id="UP000198744"/>
    </source>
</evidence>
<dbReference type="STRING" id="43775.SAMN04489760_14314"/>
<dbReference type="AlphaFoldDB" id="A0A1H8AYS1"/>
<dbReference type="SUPFAM" id="SSF46785">
    <property type="entry name" value="Winged helix' DNA-binding domain"/>
    <property type="match status" value="1"/>
</dbReference>
<sequence>MIIRHKVWLENEGRVLFGEGRYELLKTVAECKSLNAAAKKLNMSYRAAWGRLKASEERLGIPLVVIESQKQGMHLTEQATALLEAFDQLEAEISSLIAERTKQLSFLCTPENDKKPEYSKRK</sequence>
<organism evidence="2 3">
    <name type="scientific">Syntrophus gentianae</name>
    <dbReference type="NCBI Taxonomy" id="43775"/>
    <lineage>
        <taxon>Bacteria</taxon>
        <taxon>Pseudomonadati</taxon>
        <taxon>Thermodesulfobacteriota</taxon>
        <taxon>Syntrophia</taxon>
        <taxon>Syntrophales</taxon>
        <taxon>Syntrophaceae</taxon>
        <taxon>Syntrophus</taxon>
    </lineage>
</organism>
<name>A0A1H8AYS1_9BACT</name>
<proteinExistence type="predicted"/>
<accession>A0A1H8AYS1</accession>
<dbReference type="PANTHER" id="PTHR30432:SF1">
    <property type="entry name" value="DNA-BINDING TRANSCRIPTIONAL DUAL REGULATOR MODE"/>
    <property type="match status" value="1"/>
</dbReference>
<dbReference type="InterPro" id="IPR036388">
    <property type="entry name" value="WH-like_DNA-bd_sf"/>
</dbReference>
<evidence type="ECO:0000313" key="2">
    <source>
        <dbReference type="EMBL" id="SEM75921.1"/>
    </source>
</evidence>
<dbReference type="OrthoDB" id="9800709at2"/>
<dbReference type="InterPro" id="IPR000847">
    <property type="entry name" value="LysR_HTH_N"/>
</dbReference>
<keyword evidence="3" id="KW-1185">Reference proteome</keyword>
<evidence type="ECO:0000259" key="1">
    <source>
        <dbReference type="Pfam" id="PF00126"/>
    </source>
</evidence>
<dbReference type="InterPro" id="IPR051815">
    <property type="entry name" value="Molybdate_resp_trans_reg"/>
</dbReference>
<dbReference type="Gene3D" id="1.10.10.10">
    <property type="entry name" value="Winged helix-like DNA-binding domain superfamily/Winged helix DNA-binding domain"/>
    <property type="match status" value="1"/>
</dbReference>